<name>A0A8S9MY07_BRACR</name>
<evidence type="ECO:0000313" key="2">
    <source>
        <dbReference type="EMBL" id="KAF3487793.1"/>
    </source>
</evidence>
<proteinExistence type="predicted"/>
<sequence>MDSSLRKALRKKRESSDKSSKRVATQQPNACSARSLCSDQALPKRRYDISPCILVYPSMLSPEDRSEPISRSPLF</sequence>
<feature type="region of interest" description="Disordered" evidence="1">
    <location>
        <begin position="1"/>
        <end position="30"/>
    </location>
</feature>
<dbReference type="EMBL" id="QGKX02002183">
    <property type="protein sequence ID" value="KAF3487793.1"/>
    <property type="molecule type" value="Genomic_DNA"/>
</dbReference>
<protein>
    <submittedName>
        <fullName evidence="2">Uncharacterized protein</fullName>
    </submittedName>
</protein>
<evidence type="ECO:0000256" key="1">
    <source>
        <dbReference type="SAM" id="MobiDB-lite"/>
    </source>
</evidence>
<dbReference type="Proteomes" id="UP000712600">
    <property type="component" value="Unassembled WGS sequence"/>
</dbReference>
<evidence type="ECO:0000313" key="3">
    <source>
        <dbReference type="Proteomes" id="UP000712600"/>
    </source>
</evidence>
<comment type="caution">
    <text evidence="2">The sequence shown here is derived from an EMBL/GenBank/DDBJ whole genome shotgun (WGS) entry which is preliminary data.</text>
</comment>
<reference evidence="2" key="1">
    <citation type="submission" date="2019-12" db="EMBL/GenBank/DDBJ databases">
        <title>Genome sequencing and annotation of Brassica cretica.</title>
        <authorList>
            <person name="Studholme D.J."/>
            <person name="Sarris P."/>
        </authorList>
    </citation>
    <scope>NUCLEOTIDE SEQUENCE</scope>
    <source>
        <strain evidence="2">PFS-109/04</strain>
        <tissue evidence="2">Leaf</tissue>
    </source>
</reference>
<accession>A0A8S9MY07</accession>
<organism evidence="2 3">
    <name type="scientific">Brassica cretica</name>
    <name type="common">Mustard</name>
    <dbReference type="NCBI Taxonomy" id="69181"/>
    <lineage>
        <taxon>Eukaryota</taxon>
        <taxon>Viridiplantae</taxon>
        <taxon>Streptophyta</taxon>
        <taxon>Embryophyta</taxon>
        <taxon>Tracheophyta</taxon>
        <taxon>Spermatophyta</taxon>
        <taxon>Magnoliopsida</taxon>
        <taxon>eudicotyledons</taxon>
        <taxon>Gunneridae</taxon>
        <taxon>Pentapetalae</taxon>
        <taxon>rosids</taxon>
        <taxon>malvids</taxon>
        <taxon>Brassicales</taxon>
        <taxon>Brassicaceae</taxon>
        <taxon>Brassiceae</taxon>
        <taxon>Brassica</taxon>
    </lineage>
</organism>
<gene>
    <name evidence="2" type="ORF">F2Q69_00052891</name>
</gene>
<dbReference type="AlphaFoldDB" id="A0A8S9MY07"/>